<evidence type="ECO:0000256" key="2">
    <source>
        <dbReference type="ARBA" id="ARBA00022801"/>
    </source>
</evidence>
<dbReference type="SUPFAM" id="SSF55811">
    <property type="entry name" value="Nudix"/>
    <property type="match status" value="1"/>
</dbReference>
<dbReference type="PROSITE" id="PS51462">
    <property type="entry name" value="NUDIX"/>
    <property type="match status" value="1"/>
</dbReference>
<keyword evidence="6" id="KW-1185">Reference proteome</keyword>
<dbReference type="InterPro" id="IPR020084">
    <property type="entry name" value="NUDIX_hydrolase_CS"/>
</dbReference>
<name>A0A7W8EDI0_9ACTN</name>
<dbReference type="RefSeq" id="WP_184958491.1">
    <property type="nucleotide sequence ID" value="NZ_JACHIN010000001.1"/>
</dbReference>
<keyword evidence="3" id="KW-0460">Magnesium</keyword>
<evidence type="ECO:0000313" key="6">
    <source>
        <dbReference type="Proteomes" id="UP000568380"/>
    </source>
</evidence>
<keyword evidence="2" id="KW-0378">Hydrolase</keyword>
<dbReference type="InterPro" id="IPR000086">
    <property type="entry name" value="NUDIX_hydrolase_dom"/>
</dbReference>
<dbReference type="CDD" id="cd04685">
    <property type="entry name" value="NUDIX_Hydrolase"/>
    <property type="match status" value="1"/>
</dbReference>
<evidence type="ECO:0000313" key="5">
    <source>
        <dbReference type="EMBL" id="MBB5075413.1"/>
    </source>
</evidence>
<gene>
    <name evidence="5" type="ORF">HNR40_000859</name>
</gene>
<organism evidence="5 6">
    <name type="scientific">Nonomuraea endophytica</name>
    <dbReference type="NCBI Taxonomy" id="714136"/>
    <lineage>
        <taxon>Bacteria</taxon>
        <taxon>Bacillati</taxon>
        <taxon>Actinomycetota</taxon>
        <taxon>Actinomycetes</taxon>
        <taxon>Streptosporangiales</taxon>
        <taxon>Streptosporangiaceae</taxon>
        <taxon>Nonomuraea</taxon>
    </lineage>
</organism>
<evidence type="ECO:0000256" key="3">
    <source>
        <dbReference type="ARBA" id="ARBA00022842"/>
    </source>
</evidence>
<evidence type="ECO:0000256" key="1">
    <source>
        <dbReference type="ARBA" id="ARBA00001946"/>
    </source>
</evidence>
<dbReference type="AlphaFoldDB" id="A0A7W8EDI0"/>
<sequence>MTKIPLRRFTGRALPINDEGRVLLLHGFDPARPDEPFWFTIGGAAEADETLLDAAVRELFEEAGIAAPAGEFTGPLATGTISFNFAEYAITQDQTFFAIRVTGAEVSFEHMEDVEKDTTLGHRWWSLEELEATDETIFPVDLPAILRKITPDGESG</sequence>
<dbReference type="InterPro" id="IPR015797">
    <property type="entry name" value="NUDIX_hydrolase-like_dom_sf"/>
</dbReference>
<reference evidence="5 6" key="1">
    <citation type="submission" date="2020-08" db="EMBL/GenBank/DDBJ databases">
        <title>Genomic Encyclopedia of Type Strains, Phase IV (KMG-IV): sequencing the most valuable type-strain genomes for metagenomic binning, comparative biology and taxonomic classification.</title>
        <authorList>
            <person name="Goeker M."/>
        </authorList>
    </citation>
    <scope>NUCLEOTIDE SEQUENCE [LARGE SCALE GENOMIC DNA]</scope>
    <source>
        <strain evidence="5 6">DSM 45385</strain>
    </source>
</reference>
<comment type="cofactor">
    <cofactor evidence="1">
        <name>Mg(2+)</name>
        <dbReference type="ChEBI" id="CHEBI:18420"/>
    </cofactor>
</comment>
<dbReference type="EMBL" id="JACHIN010000001">
    <property type="protein sequence ID" value="MBB5075413.1"/>
    <property type="molecule type" value="Genomic_DNA"/>
</dbReference>
<dbReference type="PANTHER" id="PTHR43046">
    <property type="entry name" value="GDP-MANNOSE MANNOSYL HYDROLASE"/>
    <property type="match status" value="1"/>
</dbReference>
<protein>
    <submittedName>
        <fullName evidence="5">8-oxo-dGTP pyrophosphatase MutT (NUDIX family)</fullName>
    </submittedName>
</protein>
<accession>A0A7W8EDI0</accession>
<proteinExistence type="predicted"/>
<dbReference type="GO" id="GO:0016787">
    <property type="term" value="F:hydrolase activity"/>
    <property type="evidence" value="ECO:0007669"/>
    <property type="project" value="UniProtKB-KW"/>
</dbReference>
<dbReference type="Pfam" id="PF00293">
    <property type="entry name" value="NUDIX"/>
    <property type="match status" value="1"/>
</dbReference>
<dbReference type="PROSITE" id="PS00893">
    <property type="entry name" value="NUDIX_BOX"/>
    <property type="match status" value="1"/>
</dbReference>
<feature type="domain" description="Nudix hydrolase" evidence="4">
    <location>
        <begin position="6"/>
        <end position="146"/>
    </location>
</feature>
<dbReference type="Gene3D" id="3.90.79.10">
    <property type="entry name" value="Nucleoside Triphosphate Pyrophosphohydrolase"/>
    <property type="match status" value="1"/>
</dbReference>
<dbReference type="PANTHER" id="PTHR43046:SF12">
    <property type="entry name" value="GDP-MANNOSE MANNOSYL HYDROLASE"/>
    <property type="match status" value="1"/>
</dbReference>
<evidence type="ECO:0000259" key="4">
    <source>
        <dbReference type="PROSITE" id="PS51462"/>
    </source>
</evidence>
<dbReference type="Proteomes" id="UP000568380">
    <property type="component" value="Unassembled WGS sequence"/>
</dbReference>
<comment type="caution">
    <text evidence="5">The sequence shown here is derived from an EMBL/GenBank/DDBJ whole genome shotgun (WGS) entry which is preliminary data.</text>
</comment>